<comment type="subcellular location">
    <subcellularLocation>
        <location evidence="1">Nucleus</location>
        <location evidence="1">Nucleolus</location>
    </subcellularLocation>
</comment>
<evidence type="ECO:0000256" key="5">
    <source>
        <dbReference type="ARBA" id="ARBA00023242"/>
    </source>
</evidence>
<keyword evidence="6" id="KW-0175">Coiled coil</keyword>
<dbReference type="GO" id="GO:0005730">
    <property type="term" value="C:nucleolus"/>
    <property type="evidence" value="ECO:0007669"/>
    <property type="project" value="UniProtKB-SubCell"/>
</dbReference>
<keyword evidence="4" id="KW-0804">Transcription</keyword>
<evidence type="ECO:0000313" key="7">
    <source>
        <dbReference type="EMBL" id="SOQ44478.1"/>
    </source>
</evidence>
<protein>
    <submittedName>
        <fullName evidence="7">SFRICE_020535</fullName>
    </submittedName>
</protein>
<keyword evidence="5" id="KW-0539">Nucleus</keyword>
<dbReference type="Pfam" id="PF06870">
    <property type="entry name" value="RNA_pol_I_A49"/>
    <property type="match status" value="1"/>
</dbReference>
<evidence type="ECO:0000256" key="3">
    <source>
        <dbReference type="ARBA" id="ARBA00022478"/>
    </source>
</evidence>
<sequence>MPQLHIDEVYAKESVYPMVVSFQNGYITQKFKTSDCVLLEDEKTGKKTVATELCDLIYSGEEEQEELGRTLILARDKTTGKVRLIEVGNVELKPCLQTNLDATEVMENSYLELSRKFGSKKHKQIMEQREKLKINVDTVTEQMQNVTESVTEDQLDLSSYNKNDSDEFYIPPINREATKVEDVYDIDAILTPEQREKIYSEIQGTNYLTELHPFLKSMATKDLSEKQTVLLVYAQTLLQLYATLMKDINRKNFAACPYSVTLNDIVLKNFLSNANGKRGRSPQFKDKSLCHALVFILLLNNYKFNFNDLCQELKLTQRTVTSKVALTGATLVTVGTKKMAHLKLPLSRPALRRKSTKF</sequence>
<dbReference type="GO" id="GO:0006351">
    <property type="term" value="P:DNA-templated transcription"/>
    <property type="evidence" value="ECO:0007669"/>
    <property type="project" value="InterPro"/>
</dbReference>
<dbReference type="GO" id="GO:0000428">
    <property type="term" value="C:DNA-directed RNA polymerase complex"/>
    <property type="evidence" value="ECO:0007669"/>
    <property type="project" value="UniProtKB-KW"/>
</dbReference>
<evidence type="ECO:0000256" key="4">
    <source>
        <dbReference type="ARBA" id="ARBA00023163"/>
    </source>
</evidence>
<evidence type="ECO:0000256" key="6">
    <source>
        <dbReference type="SAM" id="Coils"/>
    </source>
</evidence>
<comment type="similarity">
    <text evidence="2">Belongs to the eukaryotic RPA49/POLR1E RNA polymerase subunit family.</text>
</comment>
<keyword evidence="3" id="KW-0240">DNA-directed RNA polymerase</keyword>
<dbReference type="OrthoDB" id="277398at2759"/>
<gene>
    <name evidence="7" type="ORF">SFRICE_020535</name>
</gene>
<organism evidence="7">
    <name type="scientific">Spodoptera frugiperda</name>
    <name type="common">Fall armyworm</name>
    <dbReference type="NCBI Taxonomy" id="7108"/>
    <lineage>
        <taxon>Eukaryota</taxon>
        <taxon>Metazoa</taxon>
        <taxon>Ecdysozoa</taxon>
        <taxon>Arthropoda</taxon>
        <taxon>Hexapoda</taxon>
        <taxon>Insecta</taxon>
        <taxon>Pterygota</taxon>
        <taxon>Neoptera</taxon>
        <taxon>Endopterygota</taxon>
        <taxon>Lepidoptera</taxon>
        <taxon>Glossata</taxon>
        <taxon>Ditrysia</taxon>
        <taxon>Noctuoidea</taxon>
        <taxon>Noctuidae</taxon>
        <taxon>Amphipyrinae</taxon>
        <taxon>Spodoptera</taxon>
    </lineage>
</organism>
<dbReference type="GO" id="GO:0003677">
    <property type="term" value="F:DNA binding"/>
    <property type="evidence" value="ECO:0007669"/>
    <property type="project" value="InterPro"/>
</dbReference>
<accession>A0A2H1VUL7</accession>
<name>A0A2H1VUL7_SPOFR</name>
<dbReference type="EMBL" id="ODYU01004515">
    <property type="protein sequence ID" value="SOQ44478.1"/>
    <property type="molecule type" value="Genomic_DNA"/>
</dbReference>
<dbReference type="InterPro" id="IPR009668">
    <property type="entry name" value="RNA_pol-assoc_fac_A49-like"/>
</dbReference>
<dbReference type="AlphaFoldDB" id="A0A2H1VUL7"/>
<dbReference type="PANTHER" id="PTHR14440">
    <property type="entry name" value="DNA-DIRECTED RNA POLYMERASE I SUBUNIT RPA49"/>
    <property type="match status" value="1"/>
</dbReference>
<evidence type="ECO:0000256" key="2">
    <source>
        <dbReference type="ARBA" id="ARBA00009430"/>
    </source>
</evidence>
<reference evidence="7" key="1">
    <citation type="submission" date="2016-07" db="EMBL/GenBank/DDBJ databases">
        <authorList>
            <person name="Bretaudeau A."/>
        </authorList>
    </citation>
    <scope>NUCLEOTIDE SEQUENCE</scope>
    <source>
        <strain evidence="7">Rice</strain>
        <tissue evidence="7">Whole body</tissue>
    </source>
</reference>
<evidence type="ECO:0000256" key="1">
    <source>
        <dbReference type="ARBA" id="ARBA00004604"/>
    </source>
</evidence>
<proteinExistence type="inferred from homology"/>
<feature type="coiled-coil region" evidence="6">
    <location>
        <begin position="122"/>
        <end position="149"/>
    </location>
</feature>